<dbReference type="OrthoDB" id="5384459at2759"/>
<keyword evidence="1" id="KW-0472">Membrane</keyword>
<keyword evidence="1" id="KW-0812">Transmembrane</keyword>
<feature type="domain" description="DUF7820" evidence="2">
    <location>
        <begin position="156"/>
        <end position="319"/>
    </location>
</feature>
<protein>
    <recommendedName>
        <fullName evidence="2">DUF7820 domain-containing protein</fullName>
    </recommendedName>
</protein>
<sequence length="409" mass="45514">MRLPYRSISSIQALPSIYTTFPTHYDNNQSSDTSGINSGTCFIRQIEDGIEVVPFERSNALSAPILSPAQDEKEVVVFSQKEMDAFEKPLPTLPRSIWSRMSLRQRILALLGIQFLMLMTIGLALMAAKGRSSHSNEASTVRVASDGHLRDDTTNHIRRGIFALPIQIPQQQISACLARMNESVAWQCVSDTTLQLNILPAPAGDDATTMITIGPPLSNDSVMHGHQIPNIGPVELAALGDTTGDGPVYHFSTTYDRVVLLRDNDLMSMDKPNAQPLTRHPIFLPGENLWQCNFNESFIEGYIYVGKPTTPEIASTGDNMVNATTMVRLLKVPYVVKLVEQRMPNGKAPYCEKMIVQTDSKLVSRSERVMLDLSDPEAEVEASTSKSPRFWKRQQAQAADYCRCQWLIQ</sequence>
<evidence type="ECO:0000313" key="4">
    <source>
        <dbReference type="Proteomes" id="UP000800038"/>
    </source>
</evidence>
<reference evidence="3" key="1">
    <citation type="journal article" date="2020" name="Stud. Mycol.">
        <title>101 Dothideomycetes genomes: a test case for predicting lifestyles and emergence of pathogens.</title>
        <authorList>
            <person name="Haridas S."/>
            <person name="Albert R."/>
            <person name="Binder M."/>
            <person name="Bloem J."/>
            <person name="Labutti K."/>
            <person name="Salamov A."/>
            <person name="Andreopoulos B."/>
            <person name="Baker S."/>
            <person name="Barry K."/>
            <person name="Bills G."/>
            <person name="Bluhm B."/>
            <person name="Cannon C."/>
            <person name="Castanera R."/>
            <person name="Culley D."/>
            <person name="Daum C."/>
            <person name="Ezra D."/>
            <person name="Gonzalez J."/>
            <person name="Henrissat B."/>
            <person name="Kuo A."/>
            <person name="Liang C."/>
            <person name="Lipzen A."/>
            <person name="Lutzoni F."/>
            <person name="Magnuson J."/>
            <person name="Mondo S."/>
            <person name="Nolan M."/>
            <person name="Ohm R."/>
            <person name="Pangilinan J."/>
            <person name="Park H.-J."/>
            <person name="Ramirez L."/>
            <person name="Alfaro M."/>
            <person name="Sun H."/>
            <person name="Tritt A."/>
            <person name="Yoshinaga Y."/>
            <person name="Zwiers L.-H."/>
            <person name="Turgeon B."/>
            <person name="Goodwin S."/>
            <person name="Spatafora J."/>
            <person name="Crous P."/>
            <person name="Grigoriev I."/>
        </authorList>
    </citation>
    <scope>NUCLEOTIDE SEQUENCE</scope>
    <source>
        <strain evidence="3">CBS 161.51</strain>
    </source>
</reference>
<evidence type="ECO:0000256" key="1">
    <source>
        <dbReference type="SAM" id="Phobius"/>
    </source>
</evidence>
<organism evidence="3 4">
    <name type="scientific">Clathrospora elynae</name>
    <dbReference type="NCBI Taxonomy" id="706981"/>
    <lineage>
        <taxon>Eukaryota</taxon>
        <taxon>Fungi</taxon>
        <taxon>Dikarya</taxon>
        <taxon>Ascomycota</taxon>
        <taxon>Pezizomycotina</taxon>
        <taxon>Dothideomycetes</taxon>
        <taxon>Pleosporomycetidae</taxon>
        <taxon>Pleosporales</taxon>
        <taxon>Diademaceae</taxon>
        <taxon>Clathrospora</taxon>
    </lineage>
</organism>
<gene>
    <name evidence="3" type="ORF">EJ02DRAFT_484961</name>
</gene>
<dbReference type="Proteomes" id="UP000800038">
    <property type="component" value="Unassembled WGS sequence"/>
</dbReference>
<evidence type="ECO:0000259" key="2">
    <source>
        <dbReference type="Pfam" id="PF25130"/>
    </source>
</evidence>
<dbReference type="PANTHER" id="PTHR42078:SF1">
    <property type="entry name" value="GLUCAN 1, 4-ALPHA-GLUCOSIDASE"/>
    <property type="match status" value="1"/>
</dbReference>
<dbReference type="Pfam" id="PF25130">
    <property type="entry name" value="DUF7820"/>
    <property type="match status" value="1"/>
</dbReference>
<dbReference type="AlphaFoldDB" id="A0A6A5SVE9"/>
<proteinExistence type="predicted"/>
<dbReference type="InterPro" id="IPR056722">
    <property type="entry name" value="DUF7820"/>
</dbReference>
<accession>A0A6A5SVE9</accession>
<keyword evidence="4" id="KW-1185">Reference proteome</keyword>
<feature type="transmembrane region" description="Helical" evidence="1">
    <location>
        <begin position="107"/>
        <end position="128"/>
    </location>
</feature>
<dbReference type="EMBL" id="ML976023">
    <property type="protein sequence ID" value="KAF1943702.1"/>
    <property type="molecule type" value="Genomic_DNA"/>
</dbReference>
<keyword evidence="1" id="KW-1133">Transmembrane helix</keyword>
<name>A0A6A5SVE9_9PLEO</name>
<evidence type="ECO:0000313" key="3">
    <source>
        <dbReference type="EMBL" id="KAF1943702.1"/>
    </source>
</evidence>
<dbReference type="PANTHER" id="PTHR42078">
    <property type="entry name" value="GLUCAN 1, 4-ALPHA-GLUCOSIDASE"/>
    <property type="match status" value="1"/>
</dbReference>